<evidence type="ECO:0000256" key="1">
    <source>
        <dbReference type="SAM" id="SignalP"/>
    </source>
</evidence>
<proteinExistence type="predicted"/>
<dbReference type="InterPro" id="IPR002816">
    <property type="entry name" value="TraB/PrgY/GumN_fam"/>
</dbReference>
<dbReference type="PANTHER" id="PTHR40590:SF1">
    <property type="entry name" value="CYTOPLASMIC PROTEIN"/>
    <property type="match status" value="1"/>
</dbReference>
<name>A0A9D1K6S9_9FIRM</name>
<accession>A0A9D1K6S9</accession>
<reference evidence="2" key="2">
    <citation type="journal article" date="2021" name="PeerJ">
        <title>Extensive microbial diversity within the chicken gut microbiome revealed by metagenomics and culture.</title>
        <authorList>
            <person name="Gilroy R."/>
            <person name="Ravi A."/>
            <person name="Getino M."/>
            <person name="Pursley I."/>
            <person name="Horton D.L."/>
            <person name="Alikhan N.F."/>
            <person name="Baker D."/>
            <person name="Gharbi K."/>
            <person name="Hall N."/>
            <person name="Watson M."/>
            <person name="Adriaenssens E.M."/>
            <person name="Foster-Nyarko E."/>
            <person name="Jarju S."/>
            <person name="Secka A."/>
            <person name="Antonio M."/>
            <person name="Oren A."/>
            <person name="Chaudhuri R.R."/>
            <person name="La Ragione R."/>
            <person name="Hildebrand F."/>
            <person name="Pallen M.J."/>
        </authorList>
    </citation>
    <scope>NUCLEOTIDE SEQUENCE</scope>
    <source>
        <strain evidence="2">13766</strain>
    </source>
</reference>
<keyword evidence="1" id="KW-0732">Signal</keyword>
<protein>
    <submittedName>
        <fullName evidence="2">TraB/GumN family protein</fullName>
    </submittedName>
</protein>
<evidence type="ECO:0000313" key="3">
    <source>
        <dbReference type="Proteomes" id="UP000824140"/>
    </source>
</evidence>
<dbReference type="Pfam" id="PF01963">
    <property type="entry name" value="TraB_PrgY_gumN"/>
    <property type="match status" value="1"/>
</dbReference>
<feature type="chain" id="PRO_5039686884" evidence="1">
    <location>
        <begin position="21"/>
        <end position="303"/>
    </location>
</feature>
<dbReference type="PANTHER" id="PTHR40590">
    <property type="entry name" value="CYTOPLASMIC PROTEIN-RELATED"/>
    <property type="match status" value="1"/>
</dbReference>
<sequence>MKKLAAVLLALAFFAPCALAESNFPVYQVRAPGSEATVYLFPSIHAADERAYPLSSIVQNAYSASDFLAVECDVIAAESDILTSLRVMQKIRLPAGQRVTRFIPQELFEQAKAFLIERNRYANMYENCHPYLLGSAMENAILAECGLEEQGGLDLYFLQRAREDGKAILEMETAEEQAALVVDQLPAGVWTALLKSYLPPNDAVKRERGQALYEALLQGDSDAVEALLASEGAEIFAPEEQDLFDAYNNTMLVQRGEKMTAAVLGYLKEGKNVFVAVGAAHVLGAEGLVNSLQNAGCAVRRIE</sequence>
<reference evidence="2" key="1">
    <citation type="submission" date="2020-10" db="EMBL/GenBank/DDBJ databases">
        <authorList>
            <person name="Gilroy R."/>
        </authorList>
    </citation>
    <scope>NUCLEOTIDE SEQUENCE</scope>
    <source>
        <strain evidence="2">13766</strain>
    </source>
</reference>
<feature type="signal peptide" evidence="1">
    <location>
        <begin position="1"/>
        <end position="20"/>
    </location>
</feature>
<gene>
    <name evidence="2" type="ORF">IAA84_08220</name>
</gene>
<organism evidence="2 3">
    <name type="scientific">Candidatus Alectryocaccomicrobium excrementavium</name>
    <dbReference type="NCBI Taxonomy" id="2840668"/>
    <lineage>
        <taxon>Bacteria</taxon>
        <taxon>Bacillati</taxon>
        <taxon>Bacillota</taxon>
        <taxon>Clostridia</taxon>
        <taxon>Candidatus Alectryocaccomicrobium</taxon>
    </lineage>
</organism>
<evidence type="ECO:0000313" key="2">
    <source>
        <dbReference type="EMBL" id="HIS92982.1"/>
    </source>
</evidence>
<dbReference type="CDD" id="cd14789">
    <property type="entry name" value="Tiki"/>
    <property type="match status" value="1"/>
</dbReference>
<dbReference type="InterPro" id="IPR047111">
    <property type="entry name" value="YbaP-like"/>
</dbReference>
<dbReference type="Proteomes" id="UP000824140">
    <property type="component" value="Unassembled WGS sequence"/>
</dbReference>
<comment type="caution">
    <text evidence="2">The sequence shown here is derived from an EMBL/GenBank/DDBJ whole genome shotgun (WGS) entry which is preliminary data.</text>
</comment>
<dbReference type="AlphaFoldDB" id="A0A9D1K6S9"/>
<dbReference type="EMBL" id="DVJN01000164">
    <property type="protein sequence ID" value="HIS92982.1"/>
    <property type="molecule type" value="Genomic_DNA"/>
</dbReference>